<evidence type="ECO:0000313" key="4">
    <source>
        <dbReference type="EMBL" id="KAF9801281.1"/>
    </source>
</evidence>
<evidence type="ECO:0000259" key="3">
    <source>
        <dbReference type="Pfam" id="PF24883"/>
    </source>
</evidence>
<evidence type="ECO:0000256" key="2">
    <source>
        <dbReference type="PROSITE-ProRule" id="PRU00023"/>
    </source>
</evidence>
<comment type="caution">
    <text evidence="4">The sequence shown here is derived from an EMBL/GenBank/DDBJ whole genome shotgun (WGS) entry which is preliminary data.</text>
</comment>
<dbReference type="PROSITE" id="PS50088">
    <property type="entry name" value="ANK_REPEAT"/>
    <property type="match status" value="1"/>
</dbReference>
<dbReference type="SUPFAM" id="SSF52540">
    <property type="entry name" value="P-loop containing nucleoside triphosphate hydrolases"/>
    <property type="match status" value="1"/>
</dbReference>
<dbReference type="PANTHER" id="PTHR10039">
    <property type="entry name" value="AMELOGENIN"/>
    <property type="match status" value="1"/>
</dbReference>
<keyword evidence="1" id="KW-0677">Repeat</keyword>
<protein>
    <recommendedName>
        <fullName evidence="3">Nephrocystin 3-like N-terminal domain-containing protein</fullName>
    </recommendedName>
</protein>
<name>A0A8H7NT31_9APHY</name>
<dbReference type="PANTHER" id="PTHR10039:SF16">
    <property type="entry name" value="GPI INOSITOL-DEACYLASE"/>
    <property type="match status" value="1"/>
</dbReference>
<gene>
    <name evidence="4" type="ORF">IEO21_10156</name>
</gene>
<dbReference type="AlphaFoldDB" id="A0A8H7NT31"/>
<keyword evidence="2" id="KW-0040">ANK repeat</keyword>
<reference evidence="4" key="2">
    <citation type="journal article" name="Front. Microbiol.">
        <title>Degradative Capacity of Two Strains of Rhodonia placenta: From Phenotype to Genotype.</title>
        <authorList>
            <person name="Kolle M."/>
            <person name="Horta M.A.C."/>
            <person name="Nowrousian M."/>
            <person name="Ohm R.A."/>
            <person name="Benz J.P."/>
            <person name="Pilgard A."/>
        </authorList>
    </citation>
    <scope>NUCLEOTIDE SEQUENCE</scope>
    <source>
        <strain evidence="4">FPRL280</strain>
    </source>
</reference>
<dbReference type="Pfam" id="PF24883">
    <property type="entry name" value="NPHP3_N"/>
    <property type="match status" value="1"/>
</dbReference>
<dbReference type="InterPro" id="IPR036770">
    <property type="entry name" value="Ankyrin_rpt-contain_sf"/>
</dbReference>
<accession>A0A8H7NT31</accession>
<feature type="repeat" description="ANK" evidence="2">
    <location>
        <begin position="658"/>
        <end position="690"/>
    </location>
</feature>
<proteinExistence type="predicted"/>
<dbReference type="InterPro" id="IPR027417">
    <property type="entry name" value="P-loop_NTPase"/>
</dbReference>
<dbReference type="EMBL" id="JADOXO010000683">
    <property type="protein sequence ID" value="KAF9801281.1"/>
    <property type="molecule type" value="Genomic_DNA"/>
</dbReference>
<reference evidence="4" key="1">
    <citation type="submission" date="2020-11" db="EMBL/GenBank/DDBJ databases">
        <authorList>
            <person name="Koelle M."/>
            <person name="Horta M.A.C."/>
            <person name="Nowrousian M."/>
            <person name="Ohm R.A."/>
            <person name="Benz P."/>
            <person name="Pilgard A."/>
        </authorList>
    </citation>
    <scope>NUCLEOTIDE SEQUENCE</scope>
    <source>
        <strain evidence="4">FPRL280</strain>
    </source>
</reference>
<feature type="domain" description="Nephrocystin 3-like N-terminal" evidence="3">
    <location>
        <begin position="32"/>
        <end position="193"/>
    </location>
</feature>
<dbReference type="InterPro" id="IPR002110">
    <property type="entry name" value="Ankyrin_rpt"/>
</dbReference>
<dbReference type="SUPFAM" id="SSF48403">
    <property type="entry name" value="Ankyrin repeat"/>
    <property type="match status" value="1"/>
</dbReference>
<organism evidence="4 5">
    <name type="scientific">Rhodonia placenta</name>
    <dbReference type="NCBI Taxonomy" id="104341"/>
    <lineage>
        <taxon>Eukaryota</taxon>
        <taxon>Fungi</taxon>
        <taxon>Dikarya</taxon>
        <taxon>Basidiomycota</taxon>
        <taxon>Agaricomycotina</taxon>
        <taxon>Agaricomycetes</taxon>
        <taxon>Polyporales</taxon>
        <taxon>Adustoporiaceae</taxon>
        <taxon>Rhodonia</taxon>
    </lineage>
</organism>
<sequence length="835" mass="93453">MALGKSKLLDWLSPLQSLEGKLDTTIQKRDSNTVKWFFIHKSYTDWMRREGSLLWLHGISGSGKTILVSTVIQNLQGLSGNAHLAYFFCDFSDPSSKDPAVLMRTLTHQLVRRMSDQECTETFTEAFTCIHDGLPPPSNIHALHETLLAKAIGTKQVVIVIDALDECDSREGLLPILCELVKNPTLHLCVTSRYDRDIATAFTKFSTISLHDVTSLIGEDLRCHVTKAMYIQLDRLDACRTAKSFNNALNNLPKGFDATYERILDRISKEDDMTLLQSVLKLLVSAHRPLTLSEVADAIIAEEDESTWGSSDVWSALIEVSRESILKTCGAPVHHNVGTDALTLLHYSVKVGDIHPDSHRQYLKCIGFYALEDEFLCEDGTDASWYGIDEEDDRTDTSWCGIDEEDDRTDTSSYGLHEEDNVTLAELNMANEGAERPSLARSSFKFTYTSGSDCITHPFVTYAFAHWLDHVRDVEIARPELVQDVLTFLTDLRFDQIHSKCLLDFVSRHSLYYIPLSCGPIALLLCHGLVHTIRRLGDTRPHLLEELDSNISDYSSFLMLAVFSANLTMAESLLNLGVDCDKVTSKHHIAGDPISALWLAIEYGHDEMFTLLVRAGARLELPSGHFGDLLIFQMAFNNQSSMLSQVLDRMNVNARSHDGSTAMHYTAQACSLAIVRTLLETGCDPNVANCLGLTPLEIAFTLQDPDVVGALLQGGASTGKLHHWKDLSWATEKPWFPLFKFRTQDYHPIPCEGTHDVGAFAHFGVPSFNTAFTDLLQLLDYSKHYSHSVKKSLILRNWQPQDDSDPYLKAVIEDKLCKVVFMIRSLDQGMSIGVQ</sequence>
<evidence type="ECO:0000313" key="5">
    <source>
        <dbReference type="Proteomes" id="UP000639403"/>
    </source>
</evidence>
<dbReference type="SMART" id="SM00248">
    <property type="entry name" value="ANK"/>
    <property type="match status" value="4"/>
</dbReference>
<evidence type="ECO:0000256" key="1">
    <source>
        <dbReference type="ARBA" id="ARBA00022737"/>
    </source>
</evidence>
<dbReference type="PROSITE" id="PS50297">
    <property type="entry name" value="ANK_REP_REGION"/>
    <property type="match status" value="1"/>
</dbReference>
<dbReference type="InterPro" id="IPR056884">
    <property type="entry name" value="NPHP3-like_N"/>
</dbReference>
<dbReference type="Gene3D" id="3.40.50.300">
    <property type="entry name" value="P-loop containing nucleotide triphosphate hydrolases"/>
    <property type="match status" value="1"/>
</dbReference>
<dbReference type="Pfam" id="PF12796">
    <property type="entry name" value="Ank_2"/>
    <property type="match status" value="1"/>
</dbReference>
<dbReference type="Gene3D" id="1.25.40.20">
    <property type="entry name" value="Ankyrin repeat-containing domain"/>
    <property type="match status" value="1"/>
</dbReference>
<dbReference type="Proteomes" id="UP000639403">
    <property type="component" value="Unassembled WGS sequence"/>
</dbReference>